<comment type="caution">
    <text evidence="2">The sequence shown here is derived from an EMBL/GenBank/DDBJ whole genome shotgun (WGS) entry which is preliminary data.</text>
</comment>
<proteinExistence type="predicted"/>
<organism evidence="2 3">
    <name type="scientific">Candidatus Mailhella merdigallinarum</name>
    <dbReference type="NCBI Taxonomy" id="2838658"/>
    <lineage>
        <taxon>Bacteria</taxon>
        <taxon>Pseudomonadati</taxon>
        <taxon>Thermodesulfobacteriota</taxon>
        <taxon>Desulfovibrionia</taxon>
        <taxon>Desulfovibrionales</taxon>
        <taxon>Desulfovibrionaceae</taxon>
        <taxon>Mailhella</taxon>
    </lineage>
</organism>
<sequence length="372" mass="42566">METFAPKGKIFGPILPQFILEKRITLGAKVMYALLCNYASEKDHCWPSHATLASRLSCSISSVKNYLAELVRENLITIRKEHYRSSVYYLIRPEHNNNADESNSERSERVFTCNKSSSGYINNFNKQNQEKNTPLPPKTTKETPQPTDLSAPSAGCGISSEQDFENVWNLYPKKEAKGFARLAWFRLARCGQLPPVSELHAALQHCMAQESWHREQGRFIPQLGNWLRGQRWLDALSSGSPSGRRPDPGVQKAMQEREEQEKRILERQKAEKERLRPLFRAFAEKFDAPFNEAMAFGIWLHLHSIHSAPAAEDVPADNTRSIVAFLLEYRRKVQERRYTSPSSKADTPISYFHRPELLFGRNSESPAIPTYA</sequence>
<protein>
    <submittedName>
        <fullName evidence="2">Helix-turn-helix domain-containing protein</fullName>
    </submittedName>
</protein>
<dbReference type="Gene3D" id="1.10.10.10">
    <property type="entry name" value="Winged helix-like DNA-binding domain superfamily/Winged helix DNA-binding domain"/>
    <property type="match status" value="1"/>
</dbReference>
<accession>A0A9D2KJJ6</accession>
<evidence type="ECO:0000313" key="2">
    <source>
        <dbReference type="EMBL" id="HJA07934.1"/>
    </source>
</evidence>
<name>A0A9D2KJJ6_9BACT</name>
<feature type="region of interest" description="Disordered" evidence="1">
    <location>
        <begin position="237"/>
        <end position="262"/>
    </location>
</feature>
<feature type="compositionally biased region" description="Polar residues" evidence="1">
    <location>
        <begin position="118"/>
        <end position="127"/>
    </location>
</feature>
<dbReference type="InterPro" id="IPR036388">
    <property type="entry name" value="WH-like_DNA-bd_sf"/>
</dbReference>
<dbReference type="AlphaFoldDB" id="A0A9D2KJJ6"/>
<feature type="region of interest" description="Disordered" evidence="1">
    <location>
        <begin position="118"/>
        <end position="155"/>
    </location>
</feature>
<dbReference type="Proteomes" id="UP000824225">
    <property type="component" value="Unassembled WGS sequence"/>
</dbReference>
<evidence type="ECO:0000313" key="3">
    <source>
        <dbReference type="Proteomes" id="UP000824225"/>
    </source>
</evidence>
<dbReference type="EMBL" id="DXAN01000003">
    <property type="protein sequence ID" value="HJA07934.1"/>
    <property type="molecule type" value="Genomic_DNA"/>
</dbReference>
<evidence type="ECO:0000256" key="1">
    <source>
        <dbReference type="SAM" id="MobiDB-lite"/>
    </source>
</evidence>
<reference evidence="2" key="1">
    <citation type="journal article" date="2021" name="PeerJ">
        <title>Extensive microbial diversity within the chicken gut microbiome revealed by metagenomics and culture.</title>
        <authorList>
            <person name="Gilroy R."/>
            <person name="Ravi A."/>
            <person name="Getino M."/>
            <person name="Pursley I."/>
            <person name="Horton D.L."/>
            <person name="Alikhan N.F."/>
            <person name="Baker D."/>
            <person name="Gharbi K."/>
            <person name="Hall N."/>
            <person name="Watson M."/>
            <person name="Adriaenssens E.M."/>
            <person name="Foster-Nyarko E."/>
            <person name="Jarju S."/>
            <person name="Secka A."/>
            <person name="Antonio M."/>
            <person name="Oren A."/>
            <person name="Chaudhuri R.R."/>
            <person name="La Ragione R."/>
            <person name="Hildebrand F."/>
            <person name="Pallen M.J."/>
        </authorList>
    </citation>
    <scope>NUCLEOTIDE SEQUENCE</scope>
    <source>
        <strain evidence="2">CHK186-16707</strain>
    </source>
</reference>
<reference evidence="2" key="2">
    <citation type="submission" date="2021-04" db="EMBL/GenBank/DDBJ databases">
        <authorList>
            <person name="Gilroy R."/>
        </authorList>
    </citation>
    <scope>NUCLEOTIDE SEQUENCE</scope>
    <source>
        <strain evidence="2">CHK186-16707</strain>
    </source>
</reference>
<gene>
    <name evidence="2" type="ORF">H9962_01910</name>
</gene>
<dbReference type="Pfam" id="PF13730">
    <property type="entry name" value="HTH_36"/>
    <property type="match status" value="1"/>
</dbReference>